<evidence type="ECO:0000313" key="2">
    <source>
        <dbReference type="Proteomes" id="UP000199031"/>
    </source>
</evidence>
<organism evidence="1 2">
    <name type="scientific">Parafilimonas terrae</name>
    <dbReference type="NCBI Taxonomy" id="1465490"/>
    <lineage>
        <taxon>Bacteria</taxon>
        <taxon>Pseudomonadati</taxon>
        <taxon>Bacteroidota</taxon>
        <taxon>Chitinophagia</taxon>
        <taxon>Chitinophagales</taxon>
        <taxon>Chitinophagaceae</taxon>
        <taxon>Parafilimonas</taxon>
    </lineage>
</organism>
<dbReference type="Proteomes" id="UP000199031">
    <property type="component" value="Unassembled WGS sequence"/>
</dbReference>
<dbReference type="OrthoDB" id="673328at2"/>
<accession>A0A1I5YNS1</accession>
<reference evidence="1 2" key="1">
    <citation type="submission" date="2016-10" db="EMBL/GenBank/DDBJ databases">
        <authorList>
            <person name="de Groot N.N."/>
        </authorList>
    </citation>
    <scope>NUCLEOTIDE SEQUENCE [LARGE SCALE GENOMIC DNA]</scope>
    <source>
        <strain evidence="1 2">DSM 28286</strain>
    </source>
</reference>
<dbReference type="EMBL" id="FOXQ01000013">
    <property type="protein sequence ID" value="SFQ45792.1"/>
    <property type="molecule type" value="Genomic_DNA"/>
</dbReference>
<evidence type="ECO:0000313" key="1">
    <source>
        <dbReference type="EMBL" id="SFQ45792.1"/>
    </source>
</evidence>
<name>A0A1I5YNS1_9BACT</name>
<dbReference type="AlphaFoldDB" id="A0A1I5YNS1"/>
<proteinExistence type="predicted"/>
<dbReference type="RefSeq" id="WP_090661811.1">
    <property type="nucleotide sequence ID" value="NZ_FOXQ01000013.1"/>
</dbReference>
<keyword evidence="2" id="KW-1185">Reference proteome</keyword>
<gene>
    <name evidence="1" type="ORF">SAMN05444277_11364</name>
</gene>
<protein>
    <recommendedName>
        <fullName evidence="3">Outer membrane protein beta-barrel domain-containing protein</fullName>
    </recommendedName>
</protein>
<sequence length="173" mass="19094">MKPVKITLLFFSIFLIYFKSSAQRPHLNIYGHVLYASPLDKSSKDLYTGGAGVEAGVLIGRGKTMFNAMIGTTRFFADDGNQYGYLTYVPVKVGIRQYLPLTMHFLFVQGDAGVGFTNSRYLANDGTRFAADIGAGVKFGLFDAAILWDNIHEENPKGWASWFTVKAGLNLGF</sequence>
<evidence type="ECO:0008006" key="3">
    <source>
        <dbReference type="Google" id="ProtNLM"/>
    </source>
</evidence>